<dbReference type="InterPro" id="IPR002878">
    <property type="entry name" value="ChsH2_C"/>
</dbReference>
<dbReference type="RefSeq" id="WP_012997109.1">
    <property type="nucleotide sequence ID" value="NC_013926.1"/>
</dbReference>
<feature type="domain" description="ChsH2 rubredoxin-like zinc ribbon" evidence="2">
    <location>
        <begin position="9"/>
        <end position="42"/>
    </location>
</feature>
<dbReference type="HOGENOM" id="CLU_119412_2_2_2"/>
<evidence type="ECO:0000313" key="3">
    <source>
        <dbReference type="EMBL" id="ADD08151.1"/>
    </source>
</evidence>
<dbReference type="InterPro" id="IPR022002">
    <property type="entry name" value="ChsH2_Znr"/>
</dbReference>
<dbReference type="KEGG" id="abi:Aboo_0340"/>
<evidence type="ECO:0000313" key="4">
    <source>
        <dbReference type="Proteomes" id="UP000001400"/>
    </source>
</evidence>
<protein>
    <recommendedName>
        <fullName evidence="5">Zn-ribbon domain-containing OB-fold protein</fullName>
    </recommendedName>
</protein>
<feature type="domain" description="ChsH2 C-terminal OB-fold" evidence="1">
    <location>
        <begin position="48"/>
        <end position="112"/>
    </location>
</feature>
<dbReference type="Pfam" id="PF01796">
    <property type="entry name" value="OB_ChsH2_C"/>
    <property type="match status" value="1"/>
</dbReference>
<keyword evidence="4" id="KW-1185">Reference proteome</keyword>
<proteinExistence type="predicted"/>
<evidence type="ECO:0000259" key="2">
    <source>
        <dbReference type="Pfam" id="PF12172"/>
    </source>
</evidence>
<name>D3TC66_ACIB4</name>
<accession>D3TC66</accession>
<evidence type="ECO:0000259" key="1">
    <source>
        <dbReference type="Pfam" id="PF01796"/>
    </source>
</evidence>
<gene>
    <name evidence="3" type="ordered locus">Aboo_0340</name>
</gene>
<dbReference type="Gene3D" id="6.10.30.10">
    <property type="match status" value="1"/>
</dbReference>
<sequence>MVVPRFWRERKSRYSLIGTKCPVCGTVYFPPRSVCPKCGRKSVGKMEEVQLSGKGKVYSYTIVHQNVIGYKYQKPYVMAIIETPEGPKLTGQIVDVDPEKVHIGMPVHAVFRRIAEDGKAGIIQYGYKFVPDEE</sequence>
<dbReference type="SUPFAM" id="SSF50249">
    <property type="entry name" value="Nucleic acid-binding proteins"/>
    <property type="match status" value="1"/>
</dbReference>
<dbReference type="PANTHER" id="PTHR34075">
    <property type="entry name" value="BLR3430 PROTEIN"/>
    <property type="match status" value="1"/>
</dbReference>
<dbReference type="Proteomes" id="UP000001400">
    <property type="component" value="Chromosome"/>
</dbReference>
<dbReference type="EMBL" id="CP001941">
    <property type="protein sequence ID" value="ADD08151.1"/>
    <property type="molecule type" value="Genomic_DNA"/>
</dbReference>
<reference evidence="3" key="1">
    <citation type="submission" date="2010-02" db="EMBL/GenBank/DDBJ databases">
        <title>Complete sequence of Aciduliprofundum boonei T469.</title>
        <authorList>
            <consortium name="US DOE Joint Genome Institute"/>
            <person name="Lucas S."/>
            <person name="Copeland A."/>
            <person name="Lapidus A."/>
            <person name="Cheng J.-F."/>
            <person name="Bruce D."/>
            <person name="Goodwin L."/>
            <person name="Pitluck S."/>
            <person name="Saunders E."/>
            <person name="Detter J.C."/>
            <person name="Han C."/>
            <person name="Tapia R."/>
            <person name="Land M."/>
            <person name="Hauser L."/>
            <person name="Kyrpides N."/>
            <person name="Mikhailova N."/>
            <person name="Flores G."/>
            <person name="Reysenbach A.-L."/>
            <person name="Woyke T."/>
        </authorList>
    </citation>
    <scope>NUCLEOTIDE SEQUENCE</scope>
    <source>
        <strain evidence="3">T469</strain>
    </source>
</reference>
<dbReference type="PANTHER" id="PTHR34075:SF5">
    <property type="entry name" value="BLR3430 PROTEIN"/>
    <property type="match status" value="1"/>
</dbReference>
<organism evidence="3 4">
    <name type="scientific">Aciduliprofundum boonei (strain DSM 19572 / T469)</name>
    <dbReference type="NCBI Taxonomy" id="439481"/>
    <lineage>
        <taxon>Archaea</taxon>
        <taxon>Methanobacteriati</taxon>
        <taxon>Thermoplasmatota</taxon>
        <taxon>DHVE2 group</taxon>
        <taxon>Candidatus Aciduliprofundum</taxon>
    </lineage>
</organism>
<dbReference type="AlphaFoldDB" id="D3TC66"/>
<dbReference type="Pfam" id="PF12172">
    <property type="entry name" value="zf-ChsH2"/>
    <property type="match status" value="1"/>
</dbReference>
<evidence type="ECO:0008006" key="5">
    <source>
        <dbReference type="Google" id="ProtNLM"/>
    </source>
</evidence>
<dbReference type="InterPro" id="IPR012340">
    <property type="entry name" value="NA-bd_OB-fold"/>
</dbReference>
<dbReference type="InterPro" id="IPR052513">
    <property type="entry name" value="Thioester_dehydratase-like"/>
</dbReference>
<dbReference type="GeneID" id="8827282"/>
<dbReference type="OrthoDB" id="9573at2157"/>